<proteinExistence type="inferred from homology"/>
<dbReference type="PANTHER" id="PTHR42928:SF5">
    <property type="entry name" value="BLR1237 PROTEIN"/>
    <property type="match status" value="1"/>
</dbReference>
<reference evidence="3 4" key="1">
    <citation type="submission" date="2022-05" db="EMBL/GenBank/DDBJ databases">
        <title>Seasonal and diel survey of microbial diversity of the Tyrrhenian coast.</title>
        <authorList>
            <person name="Gattoni G."/>
            <person name="Corral P."/>
        </authorList>
    </citation>
    <scope>NUCLEOTIDE SEQUENCE [LARGE SCALE GENOMIC DNA]</scope>
    <source>
        <strain evidence="3 4">V10</strain>
    </source>
</reference>
<dbReference type="InterPro" id="IPR005064">
    <property type="entry name" value="BUG"/>
</dbReference>
<dbReference type="InterPro" id="IPR042100">
    <property type="entry name" value="Bug_dom1"/>
</dbReference>
<evidence type="ECO:0000313" key="4">
    <source>
        <dbReference type="Proteomes" id="UP001202550"/>
    </source>
</evidence>
<dbReference type="SUPFAM" id="SSF53850">
    <property type="entry name" value="Periplasmic binding protein-like II"/>
    <property type="match status" value="1"/>
</dbReference>
<dbReference type="RefSeq" id="WP_249058305.1">
    <property type="nucleotide sequence ID" value="NZ_JALZWP010000008.1"/>
</dbReference>
<keyword evidence="4" id="KW-1185">Reference proteome</keyword>
<comment type="caution">
    <text evidence="3">The sequence shown here is derived from an EMBL/GenBank/DDBJ whole genome shotgun (WGS) entry which is preliminary data.</text>
</comment>
<protein>
    <submittedName>
        <fullName evidence="3">Tripartite tricarboxylate transporter substrate binding protein</fullName>
    </submittedName>
</protein>
<feature type="signal peptide" evidence="2">
    <location>
        <begin position="1"/>
        <end position="23"/>
    </location>
</feature>
<comment type="similarity">
    <text evidence="1">Belongs to the UPF0065 (bug) family.</text>
</comment>
<sequence length="321" mass="34222">MNCKKLVGAVLGSTLLISASATAQDWPNGDLRFILHVSPGGATDVLARRLADGMQQITGTNVVVENQPGGSGARQLALMSLIEPDGQTIGSVTASHLGMLQQSEEFDLSSIEWSCGMVLDPYLLAVRADSDIQSLEDMVAKAKANPGGLTIGGFGEASGGHVAWAMFEEASGIVGDMNWVPYDSVGDAVVSALGGHSDVAIAYVGLVKQYVESGDMRVIGIQSDTRSESLPDTPTYAEAGFDVDTTWQQFRGVIAPAGTSMEHQQALCDVVEQTMQSDELMQYVRDSELTYGFMGPEPFKAFVEAQNEAAIYWGERLESIQ</sequence>
<dbReference type="Gene3D" id="3.40.190.10">
    <property type="entry name" value="Periplasmic binding protein-like II"/>
    <property type="match status" value="1"/>
</dbReference>
<dbReference type="Proteomes" id="UP001202550">
    <property type="component" value="Unassembled WGS sequence"/>
</dbReference>
<organism evidence="3 4">
    <name type="scientific">Roseinatronobacter domitianus</name>
    <dbReference type="NCBI Taxonomy" id="2940293"/>
    <lineage>
        <taxon>Bacteria</taxon>
        <taxon>Pseudomonadati</taxon>
        <taxon>Pseudomonadota</taxon>
        <taxon>Alphaproteobacteria</taxon>
        <taxon>Rhodobacterales</taxon>
        <taxon>Paracoccaceae</taxon>
        <taxon>Roseinatronobacter</taxon>
    </lineage>
</organism>
<dbReference type="Gene3D" id="3.40.190.150">
    <property type="entry name" value="Bordetella uptake gene, domain 1"/>
    <property type="match status" value="1"/>
</dbReference>
<dbReference type="EMBL" id="JALZWP010000008">
    <property type="protein sequence ID" value="MCL1628970.1"/>
    <property type="molecule type" value="Genomic_DNA"/>
</dbReference>
<evidence type="ECO:0000256" key="2">
    <source>
        <dbReference type="SAM" id="SignalP"/>
    </source>
</evidence>
<gene>
    <name evidence="3" type="ORF">M3N55_09530</name>
</gene>
<dbReference type="PIRSF" id="PIRSF017082">
    <property type="entry name" value="YflP"/>
    <property type="match status" value="1"/>
</dbReference>
<feature type="chain" id="PRO_5046309788" evidence="2">
    <location>
        <begin position="24"/>
        <end position="321"/>
    </location>
</feature>
<dbReference type="Pfam" id="PF03401">
    <property type="entry name" value="TctC"/>
    <property type="match status" value="1"/>
</dbReference>
<evidence type="ECO:0000313" key="3">
    <source>
        <dbReference type="EMBL" id="MCL1628970.1"/>
    </source>
</evidence>
<dbReference type="PANTHER" id="PTHR42928">
    <property type="entry name" value="TRICARBOXYLATE-BINDING PROTEIN"/>
    <property type="match status" value="1"/>
</dbReference>
<accession>A0ABT0M295</accession>
<keyword evidence="2" id="KW-0732">Signal</keyword>
<name>A0ABT0M295_9RHOB</name>
<evidence type="ECO:0000256" key="1">
    <source>
        <dbReference type="ARBA" id="ARBA00006987"/>
    </source>
</evidence>
<dbReference type="CDD" id="cd07012">
    <property type="entry name" value="PBP2_Bug_TTT"/>
    <property type="match status" value="1"/>
</dbReference>